<keyword evidence="2" id="KW-1185">Reference proteome</keyword>
<dbReference type="AlphaFoldDB" id="A0A1D1V883"/>
<dbReference type="Pfam" id="PF10561">
    <property type="entry name" value="C2orf69"/>
    <property type="match status" value="2"/>
</dbReference>
<dbReference type="InterPro" id="IPR018881">
    <property type="entry name" value="C2orf69_mit"/>
</dbReference>
<sequence>MAPRVVRAVGGYGNRRNDVVISDNFATASSPRTVVYFGGDIQDLDEVMQQQPECHPFLFWSLENTVEIVQESFPNSRIVAVRPSRKQDVLYSCFDNFVLSSPQISPSAYSPNFHALQHLDLILSNLKQRLGIEGLEERDEEIILIGFSKGCVVLNQLVHDITAQCAVMHGACAPSEDRDGPRLLRTMREMHWVDCGHWGPVEFYVADPNLLTSLRDLRIEVHVVTSPYQTKNPARPDYLPQLQRFCDVCKELGVLKSHQHLFEHDKISIERHFQTLKEIKQ</sequence>
<dbReference type="OrthoDB" id="419333at2759"/>
<reference evidence="1 2" key="1">
    <citation type="journal article" date="2016" name="Nat. Commun.">
        <title>Extremotolerant tardigrade genome and improved radiotolerance of human cultured cells by tardigrade-unique protein.</title>
        <authorList>
            <person name="Hashimoto T."/>
            <person name="Horikawa D.D."/>
            <person name="Saito Y."/>
            <person name="Kuwahara H."/>
            <person name="Kozuka-Hata H."/>
            <person name="Shin-I T."/>
            <person name="Minakuchi Y."/>
            <person name="Ohishi K."/>
            <person name="Motoyama A."/>
            <person name="Aizu T."/>
            <person name="Enomoto A."/>
            <person name="Kondo K."/>
            <person name="Tanaka S."/>
            <person name="Hara Y."/>
            <person name="Koshikawa S."/>
            <person name="Sagara H."/>
            <person name="Miura T."/>
            <person name="Yokobori S."/>
            <person name="Miyagawa K."/>
            <person name="Suzuki Y."/>
            <person name="Kubo T."/>
            <person name="Oyama M."/>
            <person name="Kohara Y."/>
            <person name="Fujiyama A."/>
            <person name="Arakawa K."/>
            <person name="Katayama T."/>
            <person name="Toyoda A."/>
            <person name="Kunieda T."/>
        </authorList>
    </citation>
    <scope>NUCLEOTIDE SEQUENCE [LARGE SCALE GENOMIC DNA]</scope>
    <source>
        <strain evidence="1 2">YOKOZUNA-1</strain>
    </source>
</reference>
<dbReference type="PANTHER" id="PTHR31296:SF1">
    <property type="entry name" value="MITOCHONDRIAL PROTEIN C2ORF69"/>
    <property type="match status" value="1"/>
</dbReference>
<organism evidence="1 2">
    <name type="scientific">Ramazzottius varieornatus</name>
    <name type="common">Water bear</name>
    <name type="synonym">Tardigrade</name>
    <dbReference type="NCBI Taxonomy" id="947166"/>
    <lineage>
        <taxon>Eukaryota</taxon>
        <taxon>Metazoa</taxon>
        <taxon>Ecdysozoa</taxon>
        <taxon>Tardigrada</taxon>
        <taxon>Eutardigrada</taxon>
        <taxon>Parachela</taxon>
        <taxon>Hypsibioidea</taxon>
        <taxon>Ramazzottiidae</taxon>
        <taxon>Ramazzottius</taxon>
    </lineage>
</organism>
<dbReference type="PANTHER" id="PTHR31296">
    <property type="entry name" value="UPF0565 PROTEIN C2ORF69"/>
    <property type="match status" value="1"/>
</dbReference>
<comment type="caution">
    <text evidence="1">The sequence shown here is derived from an EMBL/GenBank/DDBJ whole genome shotgun (WGS) entry which is preliminary data.</text>
</comment>
<dbReference type="EMBL" id="BDGG01000003">
    <property type="protein sequence ID" value="GAU94728.1"/>
    <property type="molecule type" value="Genomic_DNA"/>
</dbReference>
<evidence type="ECO:0008006" key="3">
    <source>
        <dbReference type="Google" id="ProtNLM"/>
    </source>
</evidence>
<evidence type="ECO:0000313" key="2">
    <source>
        <dbReference type="Proteomes" id="UP000186922"/>
    </source>
</evidence>
<name>A0A1D1V883_RAMVA</name>
<dbReference type="Proteomes" id="UP000186922">
    <property type="component" value="Unassembled WGS sequence"/>
</dbReference>
<gene>
    <name evidence="1" type="primary">RvY_06451-1</name>
    <name evidence="1" type="synonym">RvY_06451.1</name>
    <name evidence="1" type="ORF">RvY_06451</name>
</gene>
<accession>A0A1D1V883</accession>
<protein>
    <recommendedName>
        <fullName evidence="3">Phospholipase/carboxylesterase/thioesterase domain-containing protein</fullName>
    </recommendedName>
</protein>
<evidence type="ECO:0000313" key="1">
    <source>
        <dbReference type="EMBL" id="GAU94728.1"/>
    </source>
</evidence>
<proteinExistence type="predicted"/>
<dbReference type="GO" id="GO:0005739">
    <property type="term" value="C:mitochondrion"/>
    <property type="evidence" value="ECO:0007669"/>
    <property type="project" value="TreeGrafter"/>
</dbReference>